<protein>
    <recommendedName>
        <fullName evidence="10">Transporter</fullName>
    </recommendedName>
</protein>
<dbReference type="Proteomes" id="UP000198951">
    <property type="component" value="Unassembled WGS sequence"/>
</dbReference>
<reference evidence="9" key="1">
    <citation type="submission" date="2016-10" db="EMBL/GenBank/DDBJ databases">
        <authorList>
            <person name="Varghese N."/>
            <person name="Submissions S."/>
        </authorList>
    </citation>
    <scope>NUCLEOTIDE SEQUENCE [LARGE SCALE GENOMIC DNA]</scope>
    <source>
        <strain evidence="9">DSM 22376</strain>
    </source>
</reference>
<evidence type="ECO:0000256" key="2">
    <source>
        <dbReference type="ARBA" id="ARBA00022448"/>
    </source>
</evidence>
<organism evidence="8 9">
    <name type="scientific">Flavobacterium gillisiae</name>
    <dbReference type="NCBI Taxonomy" id="150146"/>
    <lineage>
        <taxon>Bacteria</taxon>
        <taxon>Pseudomonadati</taxon>
        <taxon>Bacteroidota</taxon>
        <taxon>Flavobacteriia</taxon>
        <taxon>Flavobacteriales</taxon>
        <taxon>Flavobacteriaceae</taxon>
        <taxon>Flavobacterium</taxon>
    </lineage>
</organism>
<dbReference type="InterPro" id="IPR004776">
    <property type="entry name" value="Mem_transp_PIN-like"/>
</dbReference>
<dbReference type="EMBL" id="FNRD01000001">
    <property type="protein sequence ID" value="SEA01729.1"/>
    <property type="molecule type" value="Genomic_DNA"/>
</dbReference>
<dbReference type="Pfam" id="PF03547">
    <property type="entry name" value="Mem_trans"/>
    <property type="match status" value="1"/>
</dbReference>
<comment type="subcellular location">
    <subcellularLocation>
        <location evidence="1">Membrane</location>
        <topology evidence="1">Multi-pass membrane protein</topology>
    </subcellularLocation>
</comment>
<gene>
    <name evidence="8" type="ORF">SAMN05443667_101621</name>
</gene>
<evidence type="ECO:0000256" key="7">
    <source>
        <dbReference type="SAM" id="Phobius"/>
    </source>
</evidence>
<name>A0A1H3XQS0_9FLAO</name>
<feature type="transmembrane region" description="Helical" evidence="7">
    <location>
        <begin position="34"/>
        <end position="51"/>
    </location>
</feature>
<feature type="transmembrane region" description="Helical" evidence="7">
    <location>
        <begin position="57"/>
        <end position="78"/>
    </location>
</feature>
<evidence type="ECO:0000256" key="6">
    <source>
        <dbReference type="ARBA" id="ARBA00023136"/>
    </source>
</evidence>
<keyword evidence="9" id="KW-1185">Reference proteome</keyword>
<feature type="transmembrane region" description="Helical" evidence="7">
    <location>
        <begin position="280"/>
        <end position="299"/>
    </location>
</feature>
<feature type="transmembrane region" description="Helical" evidence="7">
    <location>
        <begin position="158"/>
        <end position="177"/>
    </location>
</feature>
<dbReference type="RefSeq" id="WP_091084446.1">
    <property type="nucleotide sequence ID" value="NZ_FNRD01000001.1"/>
</dbReference>
<accession>A0A1H3XQS0</accession>
<dbReference type="STRING" id="150146.SAMN05443667_101621"/>
<evidence type="ECO:0000313" key="8">
    <source>
        <dbReference type="EMBL" id="SEA01729.1"/>
    </source>
</evidence>
<dbReference type="PANTHER" id="PTHR36838">
    <property type="entry name" value="AUXIN EFFLUX CARRIER FAMILY PROTEIN"/>
    <property type="match status" value="1"/>
</dbReference>
<feature type="transmembrane region" description="Helical" evidence="7">
    <location>
        <begin position="248"/>
        <end position="268"/>
    </location>
</feature>
<dbReference type="GO" id="GO:0055085">
    <property type="term" value="P:transmembrane transport"/>
    <property type="evidence" value="ECO:0007669"/>
    <property type="project" value="InterPro"/>
</dbReference>
<dbReference type="AlphaFoldDB" id="A0A1H3XQS0"/>
<keyword evidence="3" id="KW-1003">Cell membrane</keyword>
<feature type="transmembrane region" description="Helical" evidence="7">
    <location>
        <begin position="90"/>
        <end position="109"/>
    </location>
</feature>
<dbReference type="GO" id="GO:0016020">
    <property type="term" value="C:membrane"/>
    <property type="evidence" value="ECO:0007669"/>
    <property type="project" value="UniProtKB-SubCell"/>
</dbReference>
<keyword evidence="4 7" id="KW-0812">Transmembrane</keyword>
<feature type="transmembrane region" description="Helical" evidence="7">
    <location>
        <begin position="129"/>
        <end position="146"/>
    </location>
</feature>
<dbReference type="OrthoDB" id="9786183at2"/>
<evidence type="ECO:0000313" key="9">
    <source>
        <dbReference type="Proteomes" id="UP000198951"/>
    </source>
</evidence>
<proteinExistence type="predicted"/>
<keyword evidence="5 7" id="KW-1133">Transmembrane helix</keyword>
<dbReference type="PANTHER" id="PTHR36838:SF1">
    <property type="entry name" value="SLR1864 PROTEIN"/>
    <property type="match status" value="1"/>
</dbReference>
<evidence type="ECO:0000256" key="3">
    <source>
        <dbReference type="ARBA" id="ARBA00022475"/>
    </source>
</evidence>
<evidence type="ECO:0000256" key="1">
    <source>
        <dbReference type="ARBA" id="ARBA00004141"/>
    </source>
</evidence>
<evidence type="ECO:0000256" key="4">
    <source>
        <dbReference type="ARBA" id="ARBA00022692"/>
    </source>
</evidence>
<feature type="transmembrane region" description="Helical" evidence="7">
    <location>
        <begin position="6"/>
        <end position="22"/>
    </location>
</feature>
<sequence>MTNFILIFFYLILGIVLQRVKRFPTNSYKLLNKIVIYICLPALALYYIPKIHWNNQLLFPIGVAWIGFAVSFVFFRFLGKKYGWSKKLTGCLILTAGLGNTSFLGFPIIEALYGQEGMKTAILVDQPGTFVVLSTLGILVATMYSKGEPNGIQIFKKIMFFPPFITFVAACVMNVLNFDFHEWIQYILKKVGSGVTPLALVSVGLQLRFESRSQHWRFLGLGLLYKLILTPAIIYVLYVVILNQNSKMIEVAIMESAMAPMITASILATTHGLKPRLSSMMIGFGIPISFITLAFWYFVLRFI</sequence>
<feature type="transmembrane region" description="Helical" evidence="7">
    <location>
        <begin position="219"/>
        <end position="242"/>
    </location>
</feature>
<keyword evidence="6 7" id="KW-0472">Membrane</keyword>
<keyword evidence="2" id="KW-0813">Transport</keyword>
<evidence type="ECO:0000256" key="5">
    <source>
        <dbReference type="ARBA" id="ARBA00022989"/>
    </source>
</evidence>
<evidence type="ECO:0008006" key="10">
    <source>
        <dbReference type="Google" id="ProtNLM"/>
    </source>
</evidence>